<accession>A0A645FYV2</accession>
<comment type="caution">
    <text evidence="3">The sequence shown here is derived from an EMBL/GenBank/DDBJ whole genome shotgun (WGS) entry which is preliminary data.</text>
</comment>
<sequence length="173" mass="18560">MGVEKDQPYIHNLSALQYFTNLTYLGLGYAVQNEQDPTAPVDISPLAGLSKLTSLQMGGVVVDDLSAVSGMQNLISLTVFNGDQALDLTPLAGLTHLQALTLRNNKITDVSPLAALKSLTYLDLEGNDISDVSPLAGLTGLNRLFLSGNPVSDYEPLASVRANLEEWDFEVQP</sequence>
<organism evidence="3">
    <name type="scientific">bioreactor metagenome</name>
    <dbReference type="NCBI Taxonomy" id="1076179"/>
    <lineage>
        <taxon>unclassified sequences</taxon>
        <taxon>metagenomes</taxon>
        <taxon>ecological metagenomes</taxon>
    </lineage>
</organism>
<dbReference type="InterPro" id="IPR025875">
    <property type="entry name" value="Leu-rich_rpt_4"/>
</dbReference>
<evidence type="ECO:0000313" key="3">
    <source>
        <dbReference type="EMBL" id="MPN19096.1"/>
    </source>
</evidence>
<dbReference type="InterPro" id="IPR050836">
    <property type="entry name" value="SDS22/Internalin_LRR"/>
</dbReference>
<evidence type="ECO:0000256" key="2">
    <source>
        <dbReference type="ARBA" id="ARBA00022737"/>
    </source>
</evidence>
<dbReference type="AlphaFoldDB" id="A0A645FYV2"/>
<dbReference type="SMART" id="SM00365">
    <property type="entry name" value="LRR_SD22"/>
    <property type="match status" value="3"/>
</dbReference>
<proteinExistence type="predicted"/>
<dbReference type="PROSITE" id="PS51450">
    <property type="entry name" value="LRR"/>
    <property type="match status" value="2"/>
</dbReference>
<name>A0A645FYV2_9ZZZZ</name>
<dbReference type="InterPro" id="IPR001611">
    <property type="entry name" value="Leu-rich_rpt"/>
</dbReference>
<reference evidence="3" key="1">
    <citation type="submission" date="2019-08" db="EMBL/GenBank/DDBJ databases">
        <authorList>
            <person name="Kucharzyk K."/>
            <person name="Murdoch R.W."/>
            <person name="Higgins S."/>
            <person name="Loffler F."/>
        </authorList>
    </citation>
    <scope>NUCLEOTIDE SEQUENCE</scope>
</reference>
<keyword evidence="2" id="KW-0677">Repeat</keyword>
<keyword evidence="1" id="KW-0433">Leucine-rich repeat</keyword>
<dbReference type="SUPFAM" id="SSF52058">
    <property type="entry name" value="L domain-like"/>
    <property type="match status" value="1"/>
</dbReference>
<evidence type="ECO:0000256" key="1">
    <source>
        <dbReference type="ARBA" id="ARBA00022614"/>
    </source>
</evidence>
<gene>
    <name evidence="3" type="primary">inlA_14</name>
    <name evidence="3" type="ORF">SDC9_166462</name>
</gene>
<dbReference type="PANTHER" id="PTHR46652:SF3">
    <property type="entry name" value="LEUCINE-RICH REPEAT-CONTAINING PROTEIN 9"/>
    <property type="match status" value="1"/>
</dbReference>
<dbReference type="Pfam" id="PF12799">
    <property type="entry name" value="LRR_4"/>
    <property type="match status" value="1"/>
</dbReference>
<dbReference type="Gene3D" id="3.80.10.10">
    <property type="entry name" value="Ribonuclease Inhibitor"/>
    <property type="match status" value="1"/>
</dbReference>
<protein>
    <submittedName>
        <fullName evidence="3">Internalin-A</fullName>
    </submittedName>
</protein>
<dbReference type="PANTHER" id="PTHR46652">
    <property type="entry name" value="LEUCINE-RICH REPEAT AND IQ DOMAIN-CONTAINING PROTEIN 1-RELATED"/>
    <property type="match status" value="1"/>
</dbReference>
<dbReference type="InterPro" id="IPR032675">
    <property type="entry name" value="LRR_dom_sf"/>
</dbReference>
<dbReference type="EMBL" id="VSSQ01066585">
    <property type="protein sequence ID" value="MPN19096.1"/>
    <property type="molecule type" value="Genomic_DNA"/>
</dbReference>